<reference evidence="2" key="1">
    <citation type="submission" date="2013-09" db="EMBL/GenBank/DDBJ databases">
        <title>The Genome Sequence of Anopheles maculatus species B.</title>
        <authorList>
            <consortium name="The Broad Institute Genomics Platform"/>
            <person name="Neafsey D.E."/>
            <person name="Besansky N."/>
            <person name="Howell P."/>
            <person name="Walton C."/>
            <person name="Young S.K."/>
            <person name="Zeng Q."/>
            <person name="Gargeya S."/>
            <person name="Fitzgerald M."/>
            <person name="Haas B."/>
            <person name="Abouelleil A."/>
            <person name="Allen A.W."/>
            <person name="Alvarado L."/>
            <person name="Arachchi H.M."/>
            <person name="Berlin A.M."/>
            <person name="Chapman S.B."/>
            <person name="Gainer-Dewar J."/>
            <person name="Goldberg J."/>
            <person name="Griggs A."/>
            <person name="Gujja S."/>
            <person name="Hansen M."/>
            <person name="Howarth C."/>
            <person name="Imamovic A."/>
            <person name="Ireland A."/>
            <person name="Larimer J."/>
            <person name="McCowan C."/>
            <person name="Murphy C."/>
            <person name="Pearson M."/>
            <person name="Poon T.W."/>
            <person name="Priest M."/>
            <person name="Roberts A."/>
            <person name="Saif S."/>
            <person name="Shea T."/>
            <person name="Sisk P."/>
            <person name="Sykes S."/>
            <person name="Wortman J."/>
            <person name="Nusbaum C."/>
            <person name="Birren B."/>
        </authorList>
    </citation>
    <scope>NUCLEOTIDE SEQUENCE [LARGE SCALE GENOMIC DNA]</scope>
    <source>
        <strain evidence="2">maculatus3</strain>
    </source>
</reference>
<keyword evidence="2" id="KW-1185">Reference proteome</keyword>
<dbReference type="PANTHER" id="PTHR48174:SF5">
    <property type="entry name" value="VACUOLAR PROTEIN SORTING-ASSOCIATED PROTEIN 62"/>
    <property type="match status" value="1"/>
</dbReference>
<dbReference type="VEuPathDB" id="VectorBase:AMAM002696"/>
<evidence type="ECO:0000313" key="1">
    <source>
        <dbReference type="EnsemblMetazoa" id="AMAM002696-PA"/>
    </source>
</evidence>
<dbReference type="EnsemblMetazoa" id="AMAM002696-RA">
    <property type="protein sequence ID" value="AMAM002696-PA"/>
    <property type="gene ID" value="AMAM002696"/>
</dbReference>
<name>A0A182SA39_9DIPT</name>
<proteinExistence type="predicted"/>
<dbReference type="PANTHER" id="PTHR48174">
    <property type="entry name" value="DUF946 FAMILY PROTEIN"/>
    <property type="match status" value="1"/>
</dbReference>
<dbReference type="AlphaFoldDB" id="A0A182SA39"/>
<evidence type="ECO:0000313" key="2">
    <source>
        <dbReference type="Proteomes" id="UP000075901"/>
    </source>
</evidence>
<reference evidence="1" key="2">
    <citation type="submission" date="2020-05" db="UniProtKB">
        <authorList>
            <consortium name="EnsemblMetazoa"/>
        </authorList>
    </citation>
    <scope>IDENTIFICATION</scope>
    <source>
        <strain evidence="1">maculatus3</strain>
    </source>
</reference>
<evidence type="ECO:0008006" key="3">
    <source>
        <dbReference type="Google" id="ProtNLM"/>
    </source>
</evidence>
<organism evidence="1 2">
    <name type="scientific">Anopheles maculatus</name>
    <dbReference type="NCBI Taxonomy" id="74869"/>
    <lineage>
        <taxon>Eukaryota</taxon>
        <taxon>Metazoa</taxon>
        <taxon>Ecdysozoa</taxon>
        <taxon>Arthropoda</taxon>
        <taxon>Hexapoda</taxon>
        <taxon>Insecta</taxon>
        <taxon>Pterygota</taxon>
        <taxon>Neoptera</taxon>
        <taxon>Endopterygota</taxon>
        <taxon>Diptera</taxon>
        <taxon>Nematocera</taxon>
        <taxon>Culicoidea</taxon>
        <taxon>Culicidae</taxon>
        <taxon>Anophelinae</taxon>
        <taxon>Anopheles</taxon>
        <taxon>Anopheles maculatus group</taxon>
    </lineage>
</organism>
<dbReference type="Proteomes" id="UP000075901">
    <property type="component" value="Unassembled WGS sequence"/>
</dbReference>
<accession>A0A182SA39</accession>
<sequence>MYVSAHDAGAFYSYERLTGTFEYHSQETRKGILQQPTFPKTVVTSSNHPVLFAAEGSHGLWTAPGKHKFVRVPRLYDINGFGMPWSTWRNVQVIYENGPQGRSALQPKWMKFNGRWGNPKTKCHPLKRIGLHICELTDGPTGIPRKKHHFKCKA</sequence>
<protein>
    <recommendedName>
        <fullName evidence="3">Vacuolar protein sorting-associated protein 62</fullName>
    </recommendedName>
</protein>